<gene>
    <name evidence="2" type="ORF">J437_LFUL014918</name>
</gene>
<reference evidence="2" key="2">
    <citation type="submission" date="2017-10" db="EMBL/GenBank/DDBJ databases">
        <title>Ladona fulva Genome sequencing and assembly.</title>
        <authorList>
            <person name="Murali S."/>
            <person name="Richards S."/>
            <person name="Bandaranaike D."/>
            <person name="Bellair M."/>
            <person name="Blankenburg K."/>
            <person name="Chao H."/>
            <person name="Dinh H."/>
            <person name="Doddapaneni H."/>
            <person name="Dugan-Rocha S."/>
            <person name="Elkadiri S."/>
            <person name="Gnanaolivu R."/>
            <person name="Hernandez B."/>
            <person name="Skinner E."/>
            <person name="Javaid M."/>
            <person name="Lee S."/>
            <person name="Li M."/>
            <person name="Ming W."/>
            <person name="Munidasa M."/>
            <person name="Muniz J."/>
            <person name="Nguyen L."/>
            <person name="Hughes D."/>
            <person name="Osuji N."/>
            <person name="Pu L.-L."/>
            <person name="Puazo M."/>
            <person name="Qu C."/>
            <person name="Quiroz J."/>
            <person name="Raj R."/>
            <person name="Weissenberger G."/>
            <person name="Xin Y."/>
            <person name="Zou X."/>
            <person name="Han Y."/>
            <person name="Worley K."/>
            <person name="Muzny D."/>
            <person name="Gibbs R."/>
        </authorList>
    </citation>
    <scope>NUCLEOTIDE SEQUENCE</scope>
    <source>
        <strain evidence="2">Sampled in the wild</strain>
    </source>
</reference>
<protein>
    <submittedName>
        <fullName evidence="2">Uncharacterized protein</fullName>
    </submittedName>
</protein>
<keyword evidence="1" id="KW-0472">Membrane</keyword>
<proteinExistence type="predicted"/>
<accession>A0A8K0KKQ7</accession>
<evidence type="ECO:0000313" key="3">
    <source>
        <dbReference type="Proteomes" id="UP000792457"/>
    </source>
</evidence>
<dbReference type="Proteomes" id="UP000792457">
    <property type="component" value="Unassembled WGS sequence"/>
</dbReference>
<evidence type="ECO:0000313" key="2">
    <source>
        <dbReference type="EMBL" id="KAG8236397.1"/>
    </source>
</evidence>
<dbReference type="EMBL" id="KZ309022">
    <property type="protein sequence ID" value="KAG8236397.1"/>
    <property type="molecule type" value="Genomic_DNA"/>
</dbReference>
<evidence type="ECO:0000256" key="1">
    <source>
        <dbReference type="SAM" id="Phobius"/>
    </source>
</evidence>
<dbReference type="AlphaFoldDB" id="A0A8K0KKQ7"/>
<reference evidence="2" key="1">
    <citation type="submission" date="2013-04" db="EMBL/GenBank/DDBJ databases">
        <authorList>
            <person name="Qu J."/>
            <person name="Murali S.C."/>
            <person name="Bandaranaike D."/>
            <person name="Bellair M."/>
            <person name="Blankenburg K."/>
            <person name="Chao H."/>
            <person name="Dinh H."/>
            <person name="Doddapaneni H."/>
            <person name="Downs B."/>
            <person name="Dugan-Rocha S."/>
            <person name="Elkadiri S."/>
            <person name="Gnanaolivu R.D."/>
            <person name="Hernandez B."/>
            <person name="Javaid M."/>
            <person name="Jayaseelan J.C."/>
            <person name="Lee S."/>
            <person name="Li M."/>
            <person name="Ming W."/>
            <person name="Munidasa M."/>
            <person name="Muniz J."/>
            <person name="Nguyen L."/>
            <person name="Ongeri F."/>
            <person name="Osuji N."/>
            <person name="Pu L.-L."/>
            <person name="Puazo M."/>
            <person name="Qu C."/>
            <person name="Quiroz J."/>
            <person name="Raj R."/>
            <person name="Weissenberger G."/>
            <person name="Xin Y."/>
            <person name="Zou X."/>
            <person name="Han Y."/>
            <person name="Richards S."/>
            <person name="Worley K."/>
            <person name="Muzny D."/>
            <person name="Gibbs R."/>
        </authorList>
    </citation>
    <scope>NUCLEOTIDE SEQUENCE</scope>
    <source>
        <strain evidence="2">Sampled in the wild</strain>
    </source>
</reference>
<keyword evidence="1" id="KW-0812">Transmembrane</keyword>
<name>A0A8K0KKQ7_LADFU</name>
<sequence length="103" mass="11853">MFLNNGEHCFATVYKQFRNIVAELSVSIVPRPDLTPCVIVSQVIMSSEVIAGLCAANLYFLLRGQRNEAKKRRCWWMRKALMEGTNYRDKLLSELKLEDGSRI</sequence>
<keyword evidence="1" id="KW-1133">Transmembrane helix</keyword>
<organism evidence="2 3">
    <name type="scientific">Ladona fulva</name>
    <name type="common">Scarce chaser dragonfly</name>
    <name type="synonym">Libellula fulva</name>
    <dbReference type="NCBI Taxonomy" id="123851"/>
    <lineage>
        <taxon>Eukaryota</taxon>
        <taxon>Metazoa</taxon>
        <taxon>Ecdysozoa</taxon>
        <taxon>Arthropoda</taxon>
        <taxon>Hexapoda</taxon>
        <taxon>Insecta</taxon>
        <taxon>Pterygota</taxon>
        <taxon>Palaeoptera</taxon>
        <taxon>Odonata</taxon>
        <taxon>Epiprocta</taxon>
        <taxon>Anisoptera</taxon>
        <taxon>Libelluloidea</taxon>
        <taxon>Libellulidae</taxon>
        <taxon>Ladona</taxon>
    </lineage>
</organism>
<feature type="transmembrane region" description="Helical" evidence="1">
    <location>
        <begin position="39"/>
        <end position="62"/>
    </location>
</feature>
<comment type="caution">
    <text evidence="2">The sequence shown here is derived from an EMBL/GenBank/DDBJ whole genome shotgun (WGS) entry which is preliminary data.</text>
</comment>
<keyword evidence="3" id="KW-1185">Reference proteome</keyword>